<dbReference type="CDD" id="cd02440">
    <property type="entry name" value="AdoMet_MTases"/>
    <property type="match status" value="1"/>
</dbReference>
<organism evidence="2 3">
    <name type="scientific">Candidatus Woesebacteria bacterium RBG_13_34_9</name>
    <dbReference type="NCBI Taxonomy" id="1802477"/>
    <lineage>
        <taxon>Bacteria</taxon>
        <taxon>Candidatus Woeseibacteriota</taxon>
    </lineage>
</organism>
<dbReference type="AlphaFoldDB" id="A0A1F7X6P3"/>
<sequence>MKSLRQKILHLGCGPNKIQGAIGVDINKNIGADVIHDLNKFPYPFKKKQFDKIIAENIMEHLENIPKVMEELHRICKNGSKLLITTGHFSSVDSFTDPTHIHFFTSRTFDYFIPGTDLFEYQYSRARFRKIKTILGPENNRFPLNLLLKLINKYKVLYEKRFAFIFPVGVIKFELEVIKDSK</sequence>
<accession>A0A1F7X6P3</accession>
<proteinExistence type="predicted"/>
<dbReference type="InterPro" id="IPR029063">
    <property type="entry name" value="SAM-dependent_MTases_sf"/>
</dbReference>
<dbReference type="GO" id="GO:0008757">
    <property type="term" value="F:S-adenosylmethionine-dependent methyltransferase activity"/>
    <property type="evidence" value="ECO:0007669"/>
    <property type="project" value="InterPro"/>
</dbReference>
<evidence type="ECO:0000313" key="2">
    <source>
        <dbReference type="EMBL" id="OGM10028.1"/>
    </source>
</evidence>
<dbReference type="Proteomes" id="UP000179219">
    <property type="component" value="Unassembled WGS sequence"/>
</dbReference>
<dbReference type="Gene3D" id="3.40.50.150">
    <property type="entry name" value="Vaccinia Virus protein VP39"/>
    <property type="match status" value="1"/>
</dbReference>
<dbReference type="SUPFAM" id="SSF53335">
    <property type="entry name" value="S-adenosyl-L-methionine-dependent methyltransferases"/>
    <property type="match status" value="1"/>
</dbReference>
<evidence type="ECO:0000313" key="3">
    <source>
        <dbReference type="Proteomes" id="UP000179219"/>
    </source>
</evidence>
<feature type="domain" description="Methyltransferase type 11" evidence="1">
    <location>
        <begin position="43"/>
        <end position="84"/>
    </location>
</feature>
<reference evidence="2 3" key="1">
    <citation type="journal article" date="2016" name="Nat. Commun.">
        <title>Thousands of microbial genomes shed light on interconnected biogeochemical processes in an aquifer system.</title>
        <authorList>
            <person name="Anantharaman K."/>
            <person name="Brown C.T."/>
            <person name="Hug L.A."/>
            <person name="Sharon I."/>
            <person name="Castelle C.J."/>
            <person name="Probst A.J."/>
            <person name="Thomas B.C."/>
            <person name="Singh A."/>
            <person name="Wilkins M.J."/>
            <person name="Karaoz U."/>
            <person name="Brodie E.L."/>
            <person name="Williams K.H."/>
            <person name="Hubbard S.S."/>
            <person name="Banfield J.F."/>
        </authorList>
    </citation>
    <scope>NUCLEOTIDE SEQUENCE [LARGE SCALE GENOMIC DNA]</scope>
</reference>
<name>A0A1F7X6P3_9BACT</name>
<dbReference type="InterPro" id="IPR013216">
    <property type="entry name" value="Methyltransf_11"/>
</dbReference>
<gene>
    <name evidence="2" type="ORF">A2159_02955</name>
</gene>
<protein>
    <recommendedName>
        <fullName evidence="1">Methyltransferase type 11 domain-containing protein</fullName>
    </recommendedName>
</protein>
<dbReference type="Pfam" id="PF08241">
    <property type="entry name" value="Methyltransf_11"/>
    <property type="match status" value="1"/>
</dbReference>
<dbReference type="EMBL" id="MGFP01000017">
    <property type="protein sequence ID" value="OGM10028.1"/>
    <property type="molecule type" value="Genomic_DNA"/>
</dbReference>
<comment type="caution">
    <text evidence="2">The sequence shown here is derived from an EMBL/GenBank/DDBJ whole genome shotgun (WGS) entry which is preliminary data.</text>
</comment>
<evidence type="ECO:0000259" key="1">
    <source>
        <dbReference type="Pfam" id="PF08241"/>
    </source>
</evidence>